<dbReference type="Gene3D" id="3.30.565.10">
    <property type="entry name" value="Histidine kinase-like ATPase, C-terminal domain"/>
    <property type="match status" value="1"/>
</dbReference>
<sequence length="468" mass="51294">MEMSQLQSARFLSNNLELLGFGDPTSALIQAIKELFENALDAMQHNETGMIAVQVREANGNANVLEIICTDTGSGMQANQIARLCGNVFATTKLPGTTTKSQCGKFGLGLKAALLYSQTQVSIDDACLKVASTLNSSEFYYAELVIHPEAPSPDGGALIRKSQLFQVSELHQMFSGTEIRLQLPRPVNLMDALKALMYYFDTLRFCLEAAVSVDFGCDVPGFDQCKIHCSSMVSPVERFLDAFKCPSNALAQANVDCNSFHVDCLAVAPYLDEVDLDGRCSIALHVMRFVNHVPLLPEKDIYVCAIIAAIQRSNWRSLGYKCVMSESIYAPLQLVPLTVNERMSSQESKHVVISVNMDTCGEPTRYSSLTKSALVEATYGEGVQNCMALMLDQLALLYPVLFERRANPSTELARNFAPLIVTSVSGILLNATFAGVDVTHFEAGNPLYGVQSRLELEHRVLDIMTTLL</sequence>
<dbReference type="EMBL" id="KI913983">
    <property type="protein sequence ID" value="ETV94889.1"/>
    <property type="molecule type" value="Genomic_DNA"/>
</dbReference>
<dbReference type="PANTHER" id="PTHR48444:SF1">
    <property type="entry name" value="DNA TOPOISOMERASE 6 SUBUNIT B"/>
    <property type="match status" value="1"/>
</dbReference>
<dbReference type="RefSeq" id="XP_008876480.1">
    <property type="nucleotide sequence ID" value="XM_008878258.1"/>
</dbReference>
<dbReference type="Pfam" id="PF13589">
    <property type="entry name" value="HATPase_c_3"/>
    <property type="match status" value="1"/>
</dbReference>
<dbReference type="SUPFAM" id="SSF55874">
    <property type="entry name" value="ATPase domain of HSP90 chaperone/DNA topoisomerase II/histidine kinase"/>
    <property type="match status" value="1"/>
</dbReference>
<evidence type="ECO:0000313" key="1">
    <source>
        <dbReference type="EMBL" id="ETV94889.1"/>
    </source>
</evidence>
<dbReference type="OrthoDB" id="1562195at2759"/>
<dbReference type="VEuPathDB" id="FungiDB:H310_11544"/>
<reference evidence="1" key="1">
    <citation type="submission" date="2013-12" db="EMBL/GenBank/DDBJ databases">
        <title>The Genome Sequence of Aphanomyces invadans NJM9701.</title>
        <authorList>
            <consortium name="The Broad Institute Genomics Platform"/>
            <person name="Russ C."/>
            <person name="Tyler B."/>
            <person name="van West P."/>
            <person name="Dieguez-Uribeondo J."/>
            <person name="Young S.K."/>
            <person name="Zeng Q."/>
            <person name="Gargeya S."/>
            <person name="Fitzgerald M."/>
            <person name="Abouelleil A."/>
            <person name="Alvarado L."/>
            <person name="Chapman S.B."/>
            <person name="Gainer-Dewar J."/>
            <person name="Goldberg J."/>
            <person name="Griggs A."/>
            <person name="Gujja S."/>
            <person name="Hansen M."/>
            <person name="Howarth C."/>
            <person name="Imamovic A."/>
            <person name="Ireland A."/>
            <person name="Larimer J."/>
            <person name="McCowan C."/>
            <person name="Murphy C."/>
            <person name="Pearson M."/>
            <person name="Poon T.W."/>
            <person name="Priest M."/>
            <person name="Roberts A."/>
            <person name="Saif S."/>
            <person name="Shea T."/>
            <person name="Sykes S."/>
            <person name="Wortman J."/>
            <person name="Nusbaum C."/>
            <person name="Birren B."/>
        </authorList>
    </citation>
    <scope>NUCLEOTIDE SEQUENCE [LARGE SCALE GENOMIC DNA]</scope>
    <source>
        <strain evidence="1">NJM9701</strain>
    </source>
</reference>
<gene>
    <name evidence="1" type="ORF">H310_11544</name>
</gene>
<accession>A0A024TLP5</accession>
<proteinExistence type="predicted"/>
<organism evidence="1">
    <name type="scientific">Aphanomyces invadans</name>
    <dbReference type="NCBI Taxonomy" id="157072"/>
    <lineage>
        <taxon>Eukaryota</taxon>
        <taxon>Sar</taxon>
        <taxon>Stramenopiles</taxon>
        <taxon>Oomycota</taxon>
        <taxon>Saprolegniomycetes</taxon>
        <taxon>Saprolegniales</taxon>
        <taxon>Verrucalvaceae</taxon>
        <taxon>Aphanomyces</taxon>
    </lineage>
</organism>
<dbReference type="GeneID" id="20088594"/>
<dbReference type="PANTHER" id="PTHR48444">
    <property type="entry name" value="DNA TOPOISOMERASE 6 SUBUNIT B"/>
    <property type="match status" value="1"/>
</dbReference>
<dbReference type="eggNOG" id="ENOG502RES7">
    <property type="taxonomic scope" value="Eukaryota"/>
</dbReference>
<protein>
    <recommendedName>
        <fullName evidence="2">Histidine kinase/HSP90-like ATPase domain-containing protein</fullName>
    </recommendedName>
</protein>
<dbReference type="AlphaFoldDB" id="A0A024TLP5"/>
<dbReference type="InterPro" id="IPR036890">
    <property type="entry name" value="HATPase_C_sf"/>
</dbReference>
<name>A0A024TLP5_9STRA</name>
<evidence type="ECO:0008006" key="2">
    <source>
        <dbReference type="Google" id="ProtNLM"/>
    </source>
</evidence>